<evidence type="ECO:0000256" key="1">
    <source>
        <dbReference type="ARBA" id="ARBA00004196"/>
    </source>
</evidence>
<dbReference type="InterPro" id="IPR012480">
    <property type="entry name" value="Hepar_II_III_C"/>
</dbReference>
<dbReference type="InterPro" id="IPR008929">
    <property type="entry name" value="Chondroitin_lyas"/>
</dbReference>
<name>A0ABX6FZ05_9BURK</name>
<protein>
    <recommendedName>
        <fullName evidence="2">Heparinase II/III-like C-terminal domain-containing protein</fullName>
    </recommendedName>
</protein>
<reference evidence="3 4" key="1">
    <citation type="submission" date="2019-12" db="EMBL/GenBank/DDBJ databases">
        <title>Draft Genome Sequences of Six Type Strains of the Genus Massilia.</title>
        <authorList>
            <person name="Miess H."/>
            <person name="Frediansyah A."/>
            <person name="Goeker M."/>
            <person name="Gross H."/>
        </authorList>
    </citation>
    <scope>NUCLEOTIDE SEQUENCE [LARGE SCALE GENOMIC DNA]</scope>
    <source>
        <strain evidence="3 4">DSM 26639</strain>
    </source>
</reference>
<accession>A0ABX6FZ05</accession>
<comment type="subcellular location">
    <subcellularLocation>
        <location evidence="1">Cell envelope</location>
    </subcellularLocation>
</comment>
<sequence length="1071" mass="118157">MPYRRSAISSVTMCDFWYVSNMLISPHAIYQGAHMSPMRVMRTISAAASLVFATNALAAVTEVPLPEIKTTHPRLYASKDDIDALRAKLMPAVPLPKDEGTVEYTFTPQERSRLNPADAVLFGTLDQEVAPDGTKPNYMFLRHKEFDTGKFGVEVAFVGNGARKSSYIYLTPGVRTTIRMHYNRLQGKVSVSVDGNTVTGWPTDLAWAPGKYPQRFYFVGRKDDNAHIRVLEGPEPGNEIWTSDSIDFDLTANWWFLEKQTKQLAVEISKCDPKTEYSRENVCNVLTAARNVITDAAYRLGLVYQITKDKTYLEAAATYATMINNAPLTAGDEWSMGARVGALGIIYDWFHYELENPDNNPDFVQYAALYRDIPERIVATIRADITSPANRADDDLMAMVCGKVGLDPSPGVLRCNGPANIDGYYISGHNASAMHGMALGLLAIADKTRKAEVTPLLTTIYSHLVNGILTARDIISVDGGSNQLFAYGAGGGEIIERLIMWRRVLDNPDRDGAQLDRAFVPKLIKPFIYGLRMGYSDGKTAWENSYPASGDNYAFGVTAQEVGYMALAAATTKPDPAASDYDEQVEAAGIATTFYEEHVKKYRRRLSFDQVFDELYFPVEKAAPVALTKQPLGARFSVAGNALMRDTWDYDNAALLDFKSTSFSSQNHQHLDQNSFSLFYKAPLLIDSGSYDKYESPHWWNYYRRTIAHNSIVVFDKDEIYGDGTYSNDGGQWDREAAYPTLAQITGTGSNVLGGITAFENGERYSYVVGSASKAYQAKDCNNSPKLECENGFIRSIVYLRPTSGKPLIVVHDRIESPKKLPATALLHSITRPMTYGEQSGGTDGRYSIVGASNPPIVIRNGDGMVTVEPVLPAGAAIKIVGGSIEHSGRCLQSIDSDTRTGDCRFTVRTRSKEGTYAWVNYPYQVNDSNKDFLQEVGAWRIEISPVADDVATASRYQFFLNVLRVADYNEVAPIPQQKTSAILQSSNGSANAVALDANTSVVFYVDKSLPLRWTPAHTDSNVLVIGLKKELRYKVQPAPGSVTEYTVVEAADGTPSSKHGVLYIKGKNPL</sequence>
<evidence type="ECO:0000313" key="4">
    <source>
        <dbReference type="Proteomes" id="UP000437862"/>
    </source>
</evidence>
<dbReference type="Proteomes" id="UP000437862">
    <property type="component" value="Chromosome"/>
</dbReference>
<proteinExistence type="predicted"/>
<dbReference type="Pfam" id="PF07940">
    <property type="entry name" value="Hepar_II_III_C"/>
    <property type="match status" value="1"/>
</dbReference>
<keyword evidence="4" id="KW-1185">Reference proteome</keyword>
<gene>
    <name evidence="3" type="ORF">GO485_29330</name>
</gene>
<evidence type="ECO:0000313" key="3">
    <source>
        <dbReference type="EMBL" id="QGZ42734.1"/>
    </source>
</evidence>
<evidence type="ECO:0000259" key="2">
    <source>
        <dbReference type="Pfam" id="PF07940"/>
    </source>
</evidence>
<organism evidence="3 4">
    <name type="scientific">Pseudoduganella flava</name>
    <dbReference type="NCBI Taxonomy" id="871742"/>
    <lineage>
        <taxon>Bacteria</taxon>
        <taxon>Pseudomonadati</taxon>
        <taxon>Pseudomonadota</taxon>
        <taxon>Betaproteobacteria</taxon>
        <taxon>Burkholderiales</taxon>
        <taxon>Oxalobacteraceae</taxon>
        <taxon>Telluria group</taxon>
        <taxon>Pseudoduganella</taxon>
    </lineage>
</organism>
<dbReference type="Gene3D" id="2.70.98.70">
    <property type="match status" value="1"/>
</dbReference>
<feature type="domain" description="Heparinase II/III-like C-terminal" evidence="2">
    <location>
        <begin position="636"/>
        <end position="755"/>
    </location>
</feature>
<dbReference type="Gene3D" id="1.50.10.100">
    <property type="entry name" value="Chondroitin AC/alginate lyase"/>
    <property type="match status" value="1"/>
</dbReference>
<dbReference type="EMBL" id="CP046904">
    <property type="protein sequence ID" value="QGZ42734.1"/>
    <property type="molecule type" value="Genomic_DNA"/>
</dbReference>